<keyword evidence="5" id="KW-0539">Nucleus</keyword>
<comment type="caution">
    <text evidence="9">The sequence shown here is derived from an EMBL/GenBank/DDBJ whole genome shotgun (WGS) entry which is preliminary data.</text>
</comment>
<feature type="chain" id="PRO_5034334834" description="RRM domain-containing protein" evidence="7">
    <location>
        <begin position="21"/>
        <end position="104"/>
    </location>
</feature>
<keyword evidence="3" id="KW-0677">Repeat</keyword>
<keyword evidence="2" id="KW-0507">mRNA processing</keyword>
<sequence>MRIATTITSALYLLTPLTLAAPISQINTRSGERLYIGNLAHQISASTLKELFGRFGHVVHVSSISSHGSAFVTMGTAADAEDAVRDLDGRVIDGKRIRVELTSS</sequence>
<keyword evidence="4 6" id="KW-0694">RNA-binding</keyword>
<dbReference type="EMBL" id="JAAMPI010000240">
    <property type="protein sequence ID" value="KAF4633692.1"/>
    <property type="molecule type" value="Genomic_DNA"/>
</dbReference>
<accession>A0A8H4RPH2</accession>
<organism evidence="9 10">
    <name type="scientific">Cudoniella acicularis</name>
    <dbReference type="NCBI Taxonomy" id="354080"/>
    <lineage>
        <taxon>Eukaryota</taxon>
        <taxon>Fungi</taxon>
        <taxon>Dikarya</taxon>
        <taxon>Ascomycota</taxon>
        <taxon>Pezizomycotina</taxon>
        <taxon>Leotiomycetes</taxon>
        <taxon>Helotiales</taxon>
        <taxon>Tricladiaceae</taxon>
        <taxon>Cudoniella</taxon>
    </lineage>
</organism>
<name>A0A8H4RPH2_9HELO</name>
<protein>
    <recommendedName>
        <fullName evidence="8">RRM domain-containing protein</fullName>
    </recommendedName>
</protein>
<evidence type="ECO:0000313" key="9">
    <source>
        <dbReference type="EMBL" id="KAF4633692.1"/>
    </source>
</evidence>
<dbReference type="GO" id="GO:0006397">
    <property type="term" value="P:mRNA processing"/>
    <property type="evidence" value="ECO:0007669"/>
    <property type="project" value="UniProtKB-KW"/>
</dbReference>
<keyword evidence="7" id="KW-0732">Signal</keyword>
<dbReference type="Pfam" id="PF00076">
    <property type="entry name" value="RRM_1"/>
    <property type="match status" value="1"/>
</dbReference>
<evidence type="ECO:0000256" key="6">
    <source>
        <dbReference type="PROSITE-ProRule" id="PRU00176"/>
    </source>
</evidence>
<dbReference type="SUPFAM" id="SSF54928">
    <property type="entry name" value="RNA-binding domain, RBD"/>
    <property type="match status" value="1"/>
</dbReference>
<evidence type="ECO:0000259" key="8">
    <source>
        <dbReference type="PROSITE" id="PS50102"/>
    </source>
</evidence>
<evidence type="ECO:0000256" key="5">
    <source>
        <dbReference type="ARBA" id="ARBA00023242"/>
    </source>
</evidence>
<dbReference type="OrthoDB" id="407442at2759"/>
<dbReference type="Gene3D" id="3.30.70.330">
    <property type="match status" value="1"/>
</dbReference>
<dbReference type="CDD" id="cd00590">
    <property type="entry name" value="RRM_SF"/>
    <property type="match status" value="1"/>
</dbReference>
<dbReference type="GO" id="GO:0005737">
    <property type="term" value="C:cytoplasm"/>
    <property type="evidence" value="ECO:0007669"/>
    <property type="project" value="TreeGrafter"/>
</dbReference>
<dbReference type="Proteomes" id="UP000566819">
    <property type="component" value="Unassembled WGS sequence"/>
</dbReference>
<evidence type="ECO:0000256" key="4">
    <source>
        <dbReference type="ARBA" id="ARBA00022884"/>
    </source>
</evidence>
<proteinExistence type="predicted"/>
<dbReference type="InterPro" id="IPR012677">
    <property type="entry name" value="Nucleotide-bd_a/b_plait_sf"/>
</dbReference>
<evidence type="ECO:0000256" key="1">
    <source>
        <dbReference type="ARBA" id="ARBA00004123"/>
    </source>
</evidence>
<gene>
    <name evidence="9" type="ORF">G7Y89_g4435</name>
</gene>
<dbReference type="PROSITE" id="PS50102">
    <property type="entry name" value="RRM"/>
    <property type="match status" value="1"/>
</dbReference>
<dbReference type="GO" id="GO:0003729">
    <property type="term" value="F:mRNA binding"/>
    <property type="evidence" value="ECO:0007669"/>
    <property type="project" value="TreeGrafter"/>
</dbReference>
<dbReference type="SMART" id="SM00360">
    <property type="entry name" value="RRM"/>
    <property type="match status" value="1"/>
</dbReference>
<dbReference type="GO" id="GO:0005634">
    <property type="term" value="C:nucleus"/>
    <property type="evidence" value="ECO:0007669"/>
    <property type="project" value="UniProtKB-SubCell"/>
</dbReference>
<keyword evidence="10" id="KW-1185">Reference proteome</keyword>
<reference evidence="9 10" key="1">
    <citation type="submission" date="2020-03" db="EMBL/GenBank/DDBJ databases">
        <title>Draft Genome Sequence of Cudoniella acicularis.</title>
        <authorList>
            <person name="Buettner E."/>
            <person name="Kellner H."/>
        </authorList>
    </citation>
    <scope>NUCLEOTIDE SEQUENCE [LARGE SCALE GENOMIC DNA]</scope>
    <source>
        <strain evidence="9 10">DSM 108380</strain>
    </source>
</reference>
<comment type="subcellular location">
    <subcellularLocation>
        <location evidence="1">Nucleus</location>
    </subcellularLocation>
</comment>
<dbReference type="PANTHER" id="PTHR23003">
    <property type="entry name" value="RNA RECOGNITION MOTIF RRM DOMAIN CONTAINING PROTEIN"/>
    <property type="match status" value="1"/>
</dbReference>
<dbReference type="AlphaFoldDB" id="A0A8H4RPH2"/>
<evidence type="ECO:0000256" key="3">
    <source>
        <dbReference type="ARBA" id="ARBA00022737"/>
    </source>
</evidence>
<dbReference type="InterPro" id="IPR000504">
    <property type="entry name" value="RRM_dom"/>
</dbReference>
<evidence type="ECO:0000256" key="2">
    <source>
        <dbReference type="ARBA" id="ARBA00022664"/>
    </source>
</evidence>
<dbReference type="PANTHER" id="PTHR23003:SF62">
    <property type="entry name" value="SERINE_ARGININE (SR)-TYPE SHUTTLING MRNA BINDING PROTEIN NPL3"/>
    <property type="match status" value="1"/>
</dbReference>
<feature type="signal peptide" evidence="7">
    <location>
        <begin position="1"/>
        <end position="20"/>
    </location>
</feature>
<evidence type="ECO:0000256" key="7">
    <source>
        <dbReference type="SAM" id="SignalP"/>
    </source>
</evidence>
<feature type="domain" description="RRM" evidence="8">
    <location>
        <begin position="32"/>
        <end position="104"/>
    </location>
</feature>
<evidence type="ECO:0000313" key="10">
    <source>
        <dbReference type="Proteomes" id="UP000566819"/>
    </source>
</evidence>
<dbReference type="InterPro" id="IPR050374">
    <property type="entry name" value="RRT5_SRSF_SR"/>
</dbReference>
<dbReference type="InterPro" id="IPR035979">
    <property type="entry name" value="RBD_domain_sf"/>
</dbReference>